<feature type="transmembrane region" description="Helical" evidence="1">
    <location>
        <begin position="123"/>
        <end position="144"/>
    </location>
</feature>
<keyword evidence="1" id="KW-0472">Membrane</keyword>
<dbReference type="Pfam" id="PF13559">
    <property type="entry name" value="DUF4129"/>
    <property type="match status" value="1"/>
</dbReference>
<keyword evidence="1" id="KW-0812">Transmembrane</keyword>
<evidence type="ECO:0000313" key="4">
    <source>
        <dbReference type="Proteomes" id="UP000799092"/>
    </source>
</evidence>
<comment type="caution">
    <text evidence="3">The sequence shown here is derived from an EMBL/GenBank/DDBJ whole genome shotgun (WGS) entry which is preliminary data.</text>
</comment>
<feature type="transmembrane region" description="Helical" evidence="1">
    <location>
        <begin position="74"/>
        <end position="93"/>
    </location>
</feature>
<keyword evidence="4" id="KW-1185">Reference proteome</keyword>
<organism evidence="3 4">
    <name type="scientific">Aquibacillus halophilus</name>
    <dbReference type="NCBI Taxonomy" id="930132"/>
    <lineage>
        <taxon>Bacteria</taxon>
        <taxon>Bacillati</taxon>
        <taxon>Bacillota</taxon>
        <taxon>Bacilli</taxon>
        <taxon>Bacillales</taxon>
        <taxon>Bacillaceae</taxon>
        <taxon>Aquibacillus</taxon>
    </lineage>
</organism>
<feature type="transmembrane region" description="Helical" evidence="1">
    <location>
        <begin position="20"/>
        <end position="42"/>
    </location>
</feature>
<feature type="transmembrane region" description="Helical" evidence="1">
    <location>
        <begin position="150"/>
        <end position="171"/>
    </location>
</feature>
<dbReference type="AlphaFoldDB" id="A0A6A8DDE7"/>
<feature type="transmembrane region" description="Helical" evidence="1">
    <location>
        <begin position="276"/>
        <end position="297"/>
    </location>
</feature>
<feature type="transmembrane region" description="Helical" evidence="1">
    <location>
        <begin position="200"/>
        <end position="218"/>
    </location>
</feature>
<evidence type="ECO:0000259" key="2">
    <source>
        <dbReference type="Pfam" id="PF13559"/>
    </source>
</evidence>
<dbReference type="InterPro" id="IPR025403">
    <property type="entry name" value="TgpA-like_C"/>
</dbReference>
<dbReference type="OrthoDB" id="2965879at2"/>
<reference evidence="3" key="1">
    <citation type="submission" date="2019-11" db="EMBL/GenBank/DDBJ databases">
        <authorList>
            <person name="Li J."/>
        </authorList>
    </citation>
    <scope>NUCLEOTIDE SEQUENCE</scope>
    <source>
        <strain evidence="3">B6B</strain>
    </source>
</reference>
<name>A0A6A8DDE7_9BACI</name>
<keyword evidence="1" id="KW-1133">Transmembrane helix</keyword>
<dbReference type="EMBL" id="WJNG01000002">
    <property type="protein sequence ID" value="MRH41791.1"/>
    <property type="molecule type" value="Genomic_DNA"/>
</dbReference>
<feature type="transmembrane region" description="Helical" evidence="1">
    <location>
        <begin position="48"/>
        <end position="67"/>
    </location>
</feature>
<protein>
    <submittedName>
        <fullName evidence="3">DUF4129 domain-containing protein</fullName>
    </submittedName>
</protein>
<gene>
    <name evidence="3" type="ORF">GH741_03780</name>
</gene>
<feature type="transmembrane region" description="Helical" evidence="1">
    <location>
        <begin position="99"/>
        <end position="116"/>
    </location>
</feature>
<accession>A0A6A8DDE7</accession>
<sequence length="450" mass="53184">MAMKKVFYMVTRSKYIVVKWLQVMVEFLTVFPILLLIAIYTVPSSSMFYWFICLSLLPLIGMIFRFYFTNKKQWYYVSFISLFSLVLPILFGSGTVSASIFYLLTFVFLYRGLLYVEQEWDELFLPTYMWVVGLPIYFSGYFLYLNVNKLTVYSGLILWSGIILIVLTLFITNHRRLMEADLSNSHKTTINRAVQRHNRIFIILTLCLALFITNFKVFQDFLYSVTSNIFRSLFWVLSLLDGGESNGEQPSPNEMQFFPSVGENEQSLLAVWFERIFLFIVSVLLILAIIMLVIYLINKLNRNITAVFSKVFQFLNRLLRINNQEAIEQEYVDEKEVTFDWDDVLKHTKNRASELLFNRLKRRASWDNLTNTDKVRYLYRQFINNQINNGYSVHPYHTPREILEEINKQAPIKKEVLSQLQESYEQARYGRVQVSDEKVKDLINMISNNK</sequence>
<evidence type="ECO:0000256" key="1">
    <source>
        <dbReference type="SAM" id="Phobius"/>
    </source>
</evidence>
<dbReference type="Proteomes" id="UP000799092">
    <property type="component" value="Unassembled WGS sequence"/>
</dbReference>
<feature type="domain" description="Protein-glutamine gamma-glutamyltransferase-like C-terminal" evidence="2">
    <location>
        <begin position="378"/>
        <end position="442"/>
    </location>
</feature>
<evidence type="ECO:0000313" key="3">
    <source>
        <dbReference type="EMBL" id="MRH41791.1"/>
    </source>
</evidence>
<proteinExistence type="predicted"/>